<dbReference type="SUPFAM" id="SSF50978">
    <property type="entry name" value="WD40 repeat-like"/>
    <property type="match status" value="1"/>
</dbReference>
<dbReference type="InterPro" id="IPR040315">
    <property type="entry name" value="WDR46/Utp7"/>
</dbReference>
<protein>
    <recommendedName>
        <fullName evidence="3">WD repeat-containing protein 46</fullName>
    </recommendedName>
</protein>
<evidence type="ECO:0000313" key="2">
    <source>
        <dbReference type="Proteomes" id="UP001497382"/>
    </source>
</evidence>
<organism evidence="1 2">
    <name type="scientific">Larinioides sclopetarius</name>
    <dbReference type="NCBI Taxonomy" id="280406"/>
    <lineage>
        <taxon>Eukaryota</taxon>
        <taxon>Metazoa</taxon>
        <taxon>Ecdysozoa</taxon>
        <taxon>Arthropoda</taxon>
        <taxon>Chelicerata</taxon>
        <taxon>Arachnida</taxon>
        <taxon>Araneae</taxon>
        <taxon>Araneomorphae</taxon>
        <taxon>Entelegynae</taxon>
        <taxon>Araneoidea</taxon>
        <taxon>Araneidae</taxon>
        <taxon>Larinioides</taxon>
    </lineage>
</organism>
<dbReference type="GO" id="GO:0030686">
    <property type="term" value="C:90S preribosome"/>
    <property type="evidence" value="ECO:0007669"/>
    <property type="project" value="TreeGrafter"/>
</dbReference>
<dbReference type="InterPro" id="IPR015943">
    <property type="entry name" value="WD40/YVTN_repeat-like_dom_sf"/>
</dbReference>
<dbReference type="GO" id="GO:0000462">
    <property type="term" value="P:maturation of SSU-rRNA from tricistronic rRNA transcript (SSU-rRNA, 5.8S rRNA, LSU-rRNA)"/>
    <property type="evidence" value="ECO:0007669"/>
    <property type="project" value="TreeGrafter"/>
</dbReference>
<dbReference type="AlphaFoldDB" id="A0AAV1Z9H3"/>
<dbReference type="Proteomes" id="UP001497382">
    <property type="component" value="Unassembled WGS sequence"/>
</dbReference>
<gene>
    <name evidence="1" type="ORF">LARSCL_LOCUS3999</name>
</gene>
<dbReference type="EMBL" id="CAXIEN010000031">
    <property type="protein sequence ID" value="CAL1268107.1"/>
    <property type="molecule type" value="Genomic_DNA"/>
</dbReference>
<accession>A0AAV1Z9H3</accession>
<feature type="non-terminal residue" evidence="1">
    <location>
        <position position="251"/>
    </location>
</feature>
<proteinExistence type="predicted"/>
<dbReference type="GO" id="GO:0032040">
    <property type="term" value="C:small-subunit processome"/>
    <property type="evidence" value="ECO:0007669"/>
    <property type="project" value="TreeGrafter"/>
</dbReference>
<evidence type="ECO:0000313" key="1">
    <source>
        <dbReference type="EMBL" id="CAL1268107.1"/>
    </source>
</evidence>
<name>A0AAV1Z9H3_9ARAC</name>
<dbReference type="PANTHER" id="PTHR14085:SF3">
    <property type="entry name" value="WD REPEAT-CONTAINING PROTEIN 46"/>
    <property type="match status" value="1"/>
</dbReference>
<keyword evidence="2" id="KW-1185">Reference proteome</keyword>
<comment type="caution">
    <text evidence="1">The sequence shown here is derived from an EMBL/GenBank/DDBJ whole genome shotgun (WGS) entry which is preliminary data.</text>
</comment>
<reference evidence="1 2" key="1">
    <citation type="submission" date="2024-04" db="EMBL/GenBank/DDBJ databases">
        <authorList>
            <person name="Rising A."/>
            <person name="Reimegard J."/>
            <person name="Sonavane S."/>
            <person name="Akerstrom W."/>
            <person name="Nylinder S."/>
            <person name="Hedman E."/>
            <person name="Kallberg Y."/>
        </authorList>
    </citation>
    <scope>NUCLEOTIDE SEQUENCE [LARGE SCALE GENOMIC DNA]</scope>
</reference>
<dbReference type="Gene3D" id="2.130.10.10">
    <property type="entry name" value="YVTN repeat-like/Quinoprotein amine dehydrogenase"/>
    <property type="match status" value="1"/>
</dbReference>
<evidence type="ECO:0008006" key="3">
    <source>
        <dbReference type="Google" id="ProtNLM"/>
    </source>
</evidence>
<dbReference type="InterPro" id="IPR036322">
    <property type="entry name" value="WD40_repeat_dom_sf"/>
</dbReference>
<dbReference type="PANTHER" id="PTHR14085">
    <property type="entry name" value="WD-REPEAT PROTEIN BING4"/>
    <property type="match status" value="1"/>
</dbReference>
<sequence length="251" mass="28856">MNAENSFDPYHGSPQVPIEKLRKYQRGKRIDFHGIKTKHHKIDLIKADKKFRKSVRQAARNELLLTEEAGYIEPDENEDTFRIQQQDIAKEADVTSASKLFSLSLTEFGPYRLNYSRDGRHLLLGGHHGHVAAMDWVTKRLLCEINVMESIHDICWLHLPTMFAAAQKEWVYIYDNKGTELHCIKKLSRVLQMEFLPYHFLLATASEKGFLAWLDVSIGKMVKETYTNAGRLNIMCQNPYNAVIATGHPNG</sequence>